<dbReference type="SMART" id="SM00642">
    <property type="entry name" value="Aamy"/>
    <property type="match status" value="1"/>
</dbReference>
<keyword evidence="8 10" id="KW-0320">Glycogen biosynthesis</keyword>
<evidence type="ECO:0000259" key="12">
    <source>
        <dbReference type="SMART" id="SM00642"/>
    </source>
</evidence>
<dbReference type="InterPro" id="IPR014756">
    <property type="entry name" value="Ig_E-set"/>
</dbReference>
<evidence type="ECO:0000256" key="10">
    <source>
        <dbReference type="HAMAP-Rule" id="MF_00685"/>
    </source>
</evidence>
<dbReference type="Pfam" id="PF00128">
    <property type="entry name" value="Alpha-amylase"/>
    <property type="match status" value="1"/>
</dbReference>
<dbReference type="OrthoDB" id="9800174at2"/>
<dbReference type="PANTHER" id="PTHR43651:SF3">
    <property type="entry name" value="1,4-ALPHA-GLUCAN-BRANCHING ENZYME"/>
    <property type="match status" value="1"/>
</dbReference>
<accession>D5EQW1</accession>
<dbReference type="InterPro" id="IPR004193">
    <property type="entry name" value="Glyco_hydro_13_N"/>
</dbReference>
<dbReference type="CAZy" id="GH13">
    <property type="family name" value="Glycoside Hydrolase Family 13"/>
</dbReference>
<dbReference type="EMBL" id="CP001998">
    <property type="protein sequence ID" value="ADE53954.1"/>
    <property type="molecule type" value="Genomic_DNA"/>
</dbReference>
<dbReference type="eggNOG" id="COG0296">
    <property type="taxonomic scope" value="Bacteria"/>
</dbReference>
<keyword evidence="6 10" id="KW-0328">Glycosyltransferase</keyword>
<dbReference type="GO" id="GO:0043169">
    <property type="term" value="F:cation binding"/>
    <property type="evidence" value="ECO:0007669"/>
    <property type="project" value="InterPro"/>
</dbReference>
<comment type="pathway">
    <text evidence="3 10">Glycan biosynthesis; glycogen biosynthesis.</text>
</comment>
<evidence type="ECO:0000313" key="14">
    <source>
        <dbReference type="Proteomes" id="UP000000925"/>
    </source>
</evidence>
<dbReference type="AlphaFoldDB" id="D5EQW1"/>
<dbReference type="InterPro" id="IPR006047">
    <property type="entry name" value="GH13_cat_dom"/>
</dbReference>
<dbReference type="NCBIfam" id="TIGR01515">
    <property type="entry name" value="branching_enzym"/>
    <property type="match status" value="1"/>
</dbReference>
<dbReference type="InterPro" id="IPR044143">
    <property type="entry name" value="GlgB_N_E_set_prok"/>
</dbReference>
<dbReference type="InterPro" id="IPR054169">
    <property type="entry name" value="GlgB_N"/>
</dbReference>
<dbReference type="InterPro" id="IPR037439">
    <property type="entry name" value="Branching_enzy"/>
</dbReference>
<dbReference type="Gene3D" id="2.60.40.10">
    <property type="entry name" value="Immunoglobulins"/>
    <property type="match status" value="2"/>
</dbReference>
<dbReference type="Pfam" id="PF22019">
    <property type="entry name" value="GlgB_N"/>
    <property type="match status" value="1"/>
</dbReference>
<dbReference type="GO" id="GO:0005829">
    <property type="term" value="C:cytosol"/>
    <property type="evidence" value="ECO:0007669"/>
    <property type="project" value="TreeGrafter"/>
</dbReference>
<dbReference type="CAZy" id="CBM48">
    <property type="family name" value="Carbohydrate-Binding Module Family 48"/>
</dbReference>
<dbReference type="FunFam" id="2.60.40.1180:FF:000002">
    <property type="entry name" value="1,4-alpha-glucan branching enzyme GlgB"/>
    <property type="match status" value="1"/>
</dbReference>
<dbReference type="HOGENOM" id="CLU_004245_3_2_0"/>
<evidence type="ECO:0000256" key="9">
    <source>
        <dbReference type="ARBA" id="ARBA00023277"/>
    </source>
</evidence>
<comment type="catalytic activity">
    <reaction evidence="1 10">
        <text>Transfers a segment of a (1-&gt;4)-alpha-D-glucan chain to a primary hydroxy group in a similar glucan chain.</text>
        <dbReference type="EC" id="2.4.1.18"/>
    </reaction>
</comment>
<feature type="active site" description="Nucleophile" evidence="10 11">
    <location>
        <position position="390"/>
    </location>
</feature>
<sequence>MHPCEIGGKKSLVVRAYLDDAVNCEVVDISSEEGARYPLERLSPDGFFEGVIEGRATHFNYRLRIERNNGEIRQFYDPYSFLPSLSEDDVYYFSSGNDHLAHQKLGSHIREINGVKGVAFAVWAPSAERVSVVGDFNHWDGRYHPMRSLGVSGIWEIFIPGIEEGAKYKFEIGTRQGYPHLKTDPYGMRFEAPPYNASIVTAMDTYDWQDADWIEARQTTDWKRSAVSIYEMHVGSWKTVVEDANRPLTYRELATELVDYLKRMNYTHVEFMPLSEHPFDGSWGYQVTGFFAPTQRFGTPQDFMYLVDVLHQNGFGVIMDWVPAHFPTDSFALSKFDGTALYEHADPRQGFHQDWGTLIFNYGRSEVRSFLISSALAWCERYHIDGLRVDAVASMLYLDYSREEGEWIPNKYGGRENLEAIEFLRSVNDIVHREYPGTLMIAEESTAFPGVTLPPDHGGLGFDFKWNMGWMHDTLEYMQKDPIYRKYEHHQLSFGMLYQYSENFTQVFSHDEVVHGKGSMLYKMPGEPISNKARQLRALYGLMWFWPGKKTLFMGCDFGQSHEWKYDGSLDWHLLQYLDHEGIQLAVRDLNQIYQSIPGLAEGDMEQDLFEWINCTDGDNSALSFLRKGTEPTDTLVLVGSFTPILREEYRVGVPYPGFWKEIFNSDAKDYGGLGYGNGGGVLAEAIEWDGRPYSIKLQLPPHSMSAFRWQGE</sequence>
<organism evidence="13 14">
    <name type="scientific">Coraliomargarita akajimensis (strain DSM 45221 / IAM 15411 / JCM 23193 / KCTC 12865 / 04OKA010-24)</name>
    <dbReference type="NCBI Taxonomy" id="583355"/>
    <lineage>
        <taxon>Bacteria</taxon>
        <taxon>Pseudomonadati</taxon>
        <taxon>Verrucomicrobiota</taxon>
        <taxon>Opitutia</taxon>
        <taxon>Puniceicoccales</taxon>
        <taxon>Coraliomargaritaceae</taxon>
        <taxon>Coraliomargarita</taxon>
    </lineage>
</organism>
<dbReference type="HAMAP" id="MF_00685">
    <property type="entry name" value="GlgB"/>
    <property type="match status" value="1"/>
</dbReference>
<dbReference type="InterPro" id="IPR006048">
    <property type="entry name" value="A-amylase/branching_C"/>
</dbReference>
<dbReference type="FunFam" id="3.20.20.80:FF:000003">
    <property type="entry name" value="1,4-alpha-glucan branching enzyme GlgB"/>
    <property type="match status" value="1"/>
</dbReference>
<dbReference type="STRING" id="583355.Caka_0932"/>
<dbReference type="SUPFAM" id="SSF51011">
    <property type="entry name" value="Glycosyl hydrolase domain"/>
    <property type="match status" value="1"/>
</dbReference>
<evidence type="ECO:0000256" key="6">
    <source>
        <dbReference type="ARBA" id="ARBA00022676"/>
    </source>
</evidence>
<dbReference type="Gene3D" id="3.20.20.80">
    <property type="entry name" value="Glycosidases"/>
    <property type="match status" value="1"/>
</dbReference>
<dbReference type="SUPFAM" id="SSF51445">
    <property type="entry name" value="(Trans)glycosidases"/>
    <property type="match status" value="1"/>
</dbReference>
<dbReference type="KEGG" id="caa:Caka_0932"/>
<dbReference type="Proteomes" id="UP000000925">
    <property type="component" value="Chromosome"/>
</dbReference>
<comment type="similarity">
    <text evidence="4 10">Belongs to the glycosyl hydrolase 13 family. GlgB subfamily.</text>
</comment>
<keyword evidence="7 10" id="KW-0808">Transferase</keyword>
<dbReference type="Pfam" id="PF02922">
    <property type="entry name" value="CBM_48"/>
    <property type="match status" value="1"/>
</dbReference>
<dbReference type="InterPro" id="IPR013780">
    <property type="entry name" value="Glyco_hydro_b"/>
</dbReference>
<dbReference type="PANTHER" id="PTHR43651">
    <property type="entry name" value="1,4-ALPHA-GLUCAN-BRANCHING ENZYME"/>
    <property type="match status" value="1"/>
</dbReference>
<dbReference type="InterPro" id="IPR006407">
    <property type="entry name" value="GlgB"/>
</dbReference>
<dbReference type="GO" id="GO:0005978">
    <property type="term" value="P:glycogen biosynthetic process"/>
    <property type="evidence" value="ECO:0007669"/>
    <property type="project" value="UniProtKB-UniRule"/>
</dbReference>
<dbReference type="CDD" id="cd02855">
    <property type="entry name" value="E_set_GBE_prok_N"/>
    <property type="match status" value="1"/>
</dbReference>
<evidence type="ECO:0000256" key="7">
    <source>
        <dbReference type="ARBA" id="ARBA00022679"/>
    </source>
</evidence>
<dbReference type="InterPro" id="IPR017853">
    <property type="entry name" value="GH"/>
</dbReference>
<feature type="active site" description="Proton donor" evidence="10 11">
    <location>
        <position position="443"/>
    </location>
</feature>
<evidence type="ECO:0000256" key="4">
    <source>
        <dbReference type="ARBA" id="ARBA00009000"/>
    </source>
</evidence>
<dbReference type="EC" id="2.4.1.18" evidence="10"/>
<keyword evidence="9 10" id="KW-0119">Carbohydrate metabolism</keyword>
<keyword evidence="14" id="KW-1185">Reference proteome</keyword>
<dbReference type="Pfam" id="PF02806">
    <property type="entry name" value="Alpha-amylase_C"/>
    <property type="match status" value="1"/>
</dbReference>
<evidence type="ECO:0000313" key="13">
    <source>
        <dbReference type="EMBL" id="ADE53954.1"/>
    </source>
</evidence>
<dbReference type="PIRSF" id="PIRSF000463">
    <property type="entry name" value="GlgB"/>
    <property type="match status" value="1"/>
</dbReference>
<reference evidence="13 14" key="1">
    <citation type="journal article" date="2010" name="Stand. Genomic Sci.">
        <title>Complete genome sequence of Coraliomargarita akajimensis type strain (04OKA010-24).</title>
        <authorList>
            <person name="Mavromatis K."/>
            <person name="Abt B."/>
            <person name="Brambilla E."/>
            <person name="Lapidus A."/>
            <person name="Copeland A."/>
            <person name="Deshpande S."/>
            <person name="Nolan M."/>
            <person name="Lucas S."/>
            <person name="Tice H."/>
            <person name="Cheng J.F."/>
            <person name="Han C."/>
            <person name="Detter J.C."/>
            <person name="Woyke T."/>
            <person name="Goodwin L."/>
            <person name="Pitluck S."/>
            <person name="Held B."/>
            <person name="Brettin T."/>
            <person name="Tapia R."/>
            <person name="Ivanova N."/>
            <person name="Mikhailova N."/>
            <person name="Pati A."/>
            <person name="Liolios K."/>
            <person name="Chen A."/>
            <person name="Palaniappan K."/>
            <person name="Land M."/>
            <person name="Hauser L."/>
            <person name="Chang Y.J."/>
            <person name="Jeffries C.D."/>
            <person name="Rohde M."/>
            <person name="Goker M."/>
            <person name="Bristow J."/>
            <person name="Eisen J.A."/>
            <person name="Markowitz V."/>
            <person name="Hugenholtz P."/>
            <person name="Klenk H.P."/>
            <person name="Kyrpides N.C."/>
        </authorList>
    </citation>
    <scope>NUCLEOTIDE SEQUENCE [LARGE SCALE GENOMIC DNA]</scope>
    <source>
        <strain evidence="14">DSM 45221 / IAM 15411 / JCM 23193 / KCTC 12865</strain>
    </source>
</reference>
<dbReference type="InterPro" id="IPR013783">
    <property type="entry name" value="Ig-like_fold"/>
</dbReference>
<comment type="function">
    <text evidence="2 10">Catalyzes the formation of the alpha-1,6-glucosidic linkages in glycogen by scission of a 1,4-alpha-linked oligosaccharide from growing alpha-1,4-glucan chains and the subsequent attachment of the oligosaccharide to the alpha-1,6 position.</text>
</comment>
<evidence type="ECO:0000256" key="3">
    <source>
        <dbReference type="ARBA" id="ARBA00004964"/>
    </source>
</evidence>
<keyword evidence="5 10" id="KW-0321">Glycogen metabolism</keyword>
<comment type="subunit">
    <text evidence="10">Monomer.</text>
</comment>
<name>D5EQW1_CORAD</name>
<evidence type="ECO:0000256" key="5">
    <source>
        <dbReference type="ARBA" id="ARBA00022600"/>
    </source>
</evidence>
<dbReference type="SUPFAM" id="SSF81296">
    <property type="entry name" value="E set domains"/>
    <property type="match status" value="2"/>
</dbReference>
<dbReference type="NCBIfam" id="NF003811">
    <property type="entry name" value="PRK05402.1"/>
    <property type="match status" value="1"/>
</dbReference>
<dbReference type="Gene3D" id="2.60.40.1180">
    <property type="entry name" value="Golgi alpha-mannosidase II"/>
    <property type="match status" value="1"/>
</dbReference>
<proteinExistence type="inferred from homology"/>
<dbReference type="FunFam" id="2.60.40.10:FF:000169">
    <property type="entry name" value="1,4-alpha-glucan branching enzyme GlgB"/>
    <property type="match status" value="1"/>
</dbReference>
<feature type="domain" description="Glycosyl hydrolase family 13 catalytic" evidence="12">
    <location>
        <begin position="231"/>
        <end position="601"/>
    </location>
</feature>
<dbReference type="GO" id="GO:0004553">
    <property type="term" value="F:hydrolase activity, hydrolyzing O-glycosyl compounds"/>
    <property type="evidence" value="ECO:0007669"/>
    <property type="project" value="InterPro"/>
</dbReference>
<evidence type="ECO:0000256" key="1">
    <source>
        <dbReference type="ARBA" id="ARBA00000826"/>
    </source>
</evidence>
<dbReference type="CDD" id="cd11322">
    <property type="entry name" value="AmyAc_Glg_BE"/>
    <property type="match status" value="1"/>
</dbReference>
<dbReference type="UniPathway" id="UPA00164"/>
<protein>
    <recommendedName>
        <fullName evidence="10">1,4-alpha-glucan branching enzyme GlgB</fullName>
        <ecNumber evidence="10">2.4.1.18</ecNumber>
    </recommendedName>
    <alternativeName>
        <fullName evidence="10">1,4-alpha-D-glucan:1,4-alpha-D-glucan 6-glucosyl-transferase</fullName>
    </alternativeName>
    <alternativeName>
        <fullName evidence="10">Alpha-(1-&gt;4)-glucan branching enzyme</fullName>
    </alternativeName>
    <alternativeName>
        <fullName evidence="10">Glycogen branching enzyme</fullName>
        <shortName evidence="10">BE</shortName>
    </alternativeName>
</protein>
<evidence type="ECO:0000256" key="8">
    <source>
        <dbReference type="ARBA" id="ARBA00023056"/>
    </source>
</evidence>
<dbReference type="NCBIfam" id="NF008967">
    <property type="entry name" value="PRK12313.1"/>
    <property type="match status" value="1"/>
</dbReference>
<evidence type="ECO:0000256" key="2">
    <source>
        <dbReference type="ARBA" id="ARBA00002953"/>
    </source>
</evidence>
<gene>
    <name evidence="10" type="primary">glgB</name>
    <name evidence="13" type="ordered locus">Caka_0932</name>
</gene>
<evidence type="ECO:0000256" key="11">
    <source>
        <dbReference type="PIRSR" id="PIRSR000463-1"/>
    </source>
</evidence>
<dbReference type="GO" id="GO:0003844">
    <property type="term" value="F:1,4-alpha-glucan branching enzyme activity"/>
    <property type="evidence" value="ECO:0007669"/>
    <property type="project" value="UniProtKB-UniRule"/>
</dbReference>